<organism evidence="2 3">
    <name type="scientific">Ficus carica</name>
    <name type="common">Common fig</name>
    <dbReference type="NCBI Taxonomy" id="3494"/>
    <lineage>
        <taxon>Eukaryota</taxon>
        <taxon>Viridiplantae</taxon>
        <taxon>Streptophyta</taxon>
        <taxon>Embryophyta</taxon>
        <taxon>Tracheophyta</taxon>
        <taxon>Spermatophyta</taxon>
        <taxon>Magnoliopsida</taxon>
        <taxon>eudicotyledons</taxon>
        <taxon>Gunneridae</taxon>
        <taxon>Pentapetalae</taxon>
        <taxon>rosids</taxon>
        <taxon>fabids</taxon>
        <taxon>Rosales</taxon>
        <taxon>Moraceae</taxon>
        <taxon>Ficeae</taxon>
        <taxon>Ficus</taxon>
    </lineage>
</organism>
<name>A0AA87ZHP5_FICCA</name>
<dbReference type="EMBL" id="BTGU01000006">
    <property type="protein sequence ID" value="GMN36468.1"/>
    <property type="molecule type" value="Genomic_DNA"/>
</dbReference>
<protein>
    <submittedName>
        <fullName evidence="2">Uncharacterized protein</fullName>
    </submittedName>
</protein>
<evidence type="ECO:0000313" key="2">
    <source>
        <dbReference type="EMBL" id="GMN36468.1"/>
    </source>
</evidence>
<dbReference type="AlphaFoldDB" id="A0AA87ZHP5"/>
<evidence type="ECO:0000313" key="3">
    <source>
        <dbReference type="Proteomes" id="UP001187192"/>
    </source>
</evidence>
<sequence length="35" mass="3949">MRITTEPGNFAGRGDERRSLKEVTQVLAKHKILVP</sequence>
<dbReference type="Proteomes" id="UP001187192">
    <property type="component" value="Unassembled WGS sequence"/>
</dbReference>
<comment type="caution">
    <text evidence="2">The sequence shown here is derived from an EMBL/GenBank/DDBJ whole genome shotgun (WGS) entry which is preliminary data.</text>
</comment>
<evidence type="ECO:0000256" key="1">
    <source>
        <dbReference type="SAM" id="MobiDB-lite"/>
    </source>
</evidence>
<accession>A0AA87ZHP5</accession>
<reference evidence="2" key="1">
    <citation type="submission" date="2023-07" db="EMBL/GenBank/DDBJ databases">
        <title>draft genome sequence of fig (Ficus carica).</title>
        <authorList>
            <person name="Takahashi T."/>
            <person name="Nishimura K."/>
        </authorList>
    </citation>
    <scope>NUCLEOTIDE SEQUENCE</scope>
</reference>
<feature type="region of interest" description="Disordered" evidence="1">
    <location>
        <begin position="1"/>
        <end position="22"/>
    </location>
</feature>
<gene>
    <name evidence="2" type="ORF">TIFTF001_006050</name>
</gene>
<proteinExistence type="predicted"/>
<keyword evidence="3" id="KW-1185">Reference proteome</keyword>